<dbReference type="PANTHER" id="PTHR14859:SF1">
    <property type="entry name" value="PGAP2-INTERACTING PROTEIN"/>
    <property type="match status" value="1"/>
</dbReference>
<gene>
    <name evidence="2" type="ORF">CTAYLR_001988</name>
</gene>
<evidence type="ECO:0000259" key="1">
    <source>
        <dbReference type="Pfam" id="PF03372"/>
    </source>
</evidence>
<keyword evidence="3" id="KW-1185">Reference proteome</keyword>
<dbReference type="InterPro" id="IPR005135">
    <property type="entry name" value="Endo/exonuclease/phosphatase"/>
</dbReference>
<dbReference type="PANTHER" id="PTHR14859">
    <property type="entry name" value="CALCOFLUOR WHITE HYPERSENSITIVE PROTEIN PRECURSOR"/>
    <property type="match status" value="1"/>
</dbReference>
<dbReference type="Proteomes" id="UP001230188">
    <property type="component" value="Unassembled WGS sequence"/>
</dbReference>
<dbReference type="InterPro" id="IPR051916">
    <property type="entry name" value="GPI-anchor_lipid_remodeler"/>
</dbReference>
<dbReference type="GO" id="GO:0006506">
    <property type="term" value="P:GPI anchor biosynthetic process"/>
    <property type="evidence" value="ECO:0007669"/>
    <property type="project" value="TreeGrafter"/>
</dbReference>
<dbReference type="EMBL" id="JAQMWT010000526">
    <property type="protein sequence ID" value="KAJ8600243.1"/>
    <property type="molecule type" value="Genomic_DNA"/>
</dbReference>
<dbReference type="GO" id="GO:0016020">
    <property type="term" value="C:membrane"/>
    <property type="evidence" value="ECO:0007669"/>
    <property type="project" value="GOC"/>
</dbReference>
<organism evidence="2 3">
    <name type="scientific">Chrysophaeum taylorii</name>
    <dbReference type="NCBI Taxonomy" id="2483200"/>
    <lineage>
        <taxon>Eukaryota</taxon>
        <taxon>Sar</taxon>
        <taxon>Stramenopiles</taxon>
        <taxon>Ochrophyta</taxon>
        <taxon>Pelagophyceae</taxon>
        <taxon>Pelagomonadales</taxon>
        <taxon>Pelagomonadaceae</taxon>
        <taxon>Chrysophaeum</taxon>
    </lineage>
</organism>
<sequence>MRRWRLVHYNVKRFAQYEEIAATLEALKPDVVTLNEVDVRSVSLERLARRLGLGKAHFFGHVRGTYGNAVLCDGGEVAETVELAGGSVVDHGGKTHRIARGLLVVRGCAVFPGAIACTHLDHMSETERAIQARDVATALRTYDDVVLAADLNALDRRDYTMEQWKRLEARNAGRGWSPPVDSAAPGAALDVLSKARFRDLGRPTRDGVLPNFTSASHCPLVDDACQRIDYVHHRSTKFHLDVIAATVDADARGSDHLPLIVDFAPPPSRG</sequence>
<dbReference type="InterPro" id="IPR036691">
    <property type="entry name" value="Endo/exonu/phosph_ase_sf"/>
</dbReference>
<dbReference type="Pfam" id="PF03372">
    <property type="entry name" value="Exo_endo_phos"/>
    <property type="match status" value="1"/>
</dbReference>
<dbReference type="GO" id="GO:0005783">
    <property type="term" value="C:endoplasmic reticulum"/>
    <property type="evidence" value="ECO:0007669"/>
    <property type="project" value="TreeGrafter"/>
</dbReference>
<dbReference type="SUPFAM" id="SSF56219">
    <property type="entry name" value="DNase I-like"/>
    <property type="match status" value="1"/>
</dbReference>
<evidence type="ECO:0000313" key="2">
    <source>
        <dbReference type="EMBL" id="KAJ8600243.1"/>
    </source>
</evidence>
<comment type="caution">
    <text evidence="2">The sequence shown here is derived from an EMBL/GenBank/DDBJ whole genome shotgun (WGS) entry which is preliminary data.</text>
</comment>
<accession>A0AAD7U8Y9</accession>
<evidence type="ECO:0000313" key="3">
    <source>
        <dbReference type="Proteomes" id="UP001230188"/>
    </source>
</evidence>
<feature type="domain" description="Endonuclease/exonuclease/phosphatase" evidence="1">
    <location>
        <begin position="9"/>
        <end position="256"/>
    </location>
</feature>
<dbReference type="Gene3D" id="3.60.10.10">
    <property type="entry name" value="Endonuclease/exonuclease/phosphatase"/>
    <property type="match status" value="1"/>
</dbReference>
<reference evidence="2" key="1">
    <citation type="submission" date="2023-01" db="EMBL/GenBank/DDBJ databases">
        <title>Metagenome sequencing of chrysophaentin producing Chrysophaeum taylorii.</title>
        <authorList>
            <person name="Davison J."/>
            <person name="Bewley C."/>
        </authorList>
    </citation>
    <scope>NUCLEOTIDE SEQUENCE</scope>
    <source>
        <strain evidence="2">NIES-1699</strain>
    </source>
</reference>
<proteinExistence type="predicted"/>
<protein>
    <recommendedName>
        <fullName evidence="1">Endonuclease/exonuclease/phosphatase domain-containing protein</fullName>
    </recommendedName>
</protein>
<dbReference type="GO" id="GO:0003824">
    <property type="term" value="F:catalytic activity"/>
    <property type="evidence" value="ECO:0007669"/>
    <property type="project" value="InterPro"/>
</dbReference>
<name>A0AAD7U8Y9_9STRA</name>
<dbReference type="AlphaFoldDB" id="A0AAD7U8Y9"/>